<dbReference type="Gene3D" id="3.50.50.60">
    <property type="entry name" value="FAD/NAD(P)-binding domain"/>
    <property type="match status" value="1"/>
</dbReference>
<dbReference type="InterPro" id="IPR018203">
    <property type="entry name" value="GDP_dissociation_inhibitor"/>
</dbReference>
<dbReference type="GO" id="GO:0005092">
    <property type="term" value="F:GDP-dissociation inhibitor activity"/>
    <property type="evidence" value="ECO:0007669"/>
    <property type="project" value="UniProtKB-UniRule"/>
</dbReference>
<proteinExistence type="inferred from homology"/>
<dbReference type="PRINTS" id="PR00891">
    <property type="entry name" value="RABGDIREP"/>
</dbReference>
<name>A0A397GHK4_ASPTH</name>
<evidence type="ECO:0000313" key="3">
    <source>
        <dbReference type="EMBL" id="RHZ50452.1"/>
    </source>
</evidence>
<dbReference type="VEuPathDB" id="FungiDB:CDV56_106172"/>
<dbReference type="GO" id="GO:0005634">
    <property type="term" value="C:nucleus"/>
    <property type="evidence" value="ECO:0007669"/>
    <property type="project" value="TreeGrafter"/>
</dbReference>
<dbReference type="GO" id="GO:0016192">
    <property type="term" value="P:vesicle-mediated transport"/>
    <property type="evidence" value="ECO:0007669"/>
    <property type="project" value="TreeGrafter"/>
</dbReference>
<accession>A0A397GHK4</accession>
<dbReference type="SUPFAM" id="SSF54373">
    <property type="entry name" value="FAD-linked reductases, C-terminal domain"/>
    <property type="match status" value="1"/>
</dbReference>
<evidence type="ECO:0000256" key="2">
    <source>
        <dbReference type="PIRNR" id="PIRNR037514"/>
    </source>
</evidence>
<dbReference type="SUPFAM" id="SSF51905">
    <property type="entry name" value="FAD/NAD(P)-binding domain"/>
    <property type="match status" value="1"/>
</dbReference>
<keyword evidence="4" id="KW-1185">Reference proteome</keyword>
<dbReference type="PIRSF" id="PIRSF037514">
    <property type="entry name" value="Rab_ger_ger_transf_A_fun"/>
    <property type="match status" value="1"/>
</dbReference>
<dbReference type="Gene3D" id="1.10.405.10">
    <property type="entry name" value="Guanine Nucleotide Dissociation Inhibitor, domain 1"/>
    <property type="match status" value="1"/>
</dbReference>
<evidence type="ECO:0000256" key="1">
    <source>
        <dbReference type="ARBA" id="ARBA00005593"/>
    </source>
</evidence>
<dbReference type="GO" id="GO:0005829">
    <property type="term" value="C:cytosol"/>
    <property type="evidence" value="ECO:0007669"/>
    <property type="project" value="TreeGrafter"/>
</dbReference>
<dbReference type="EMBL" id="NKHU02000160">
    <property type="protein sequence ID" value="RHZ50452.1"/>
    <property type="molecule type" value="Genomic_DNA"/>
</dbReference>
<evidence type="ECO:0000313" key="4">
    <source>
        <dbReference type="Proteomes" id="UP000215305"/>
    </source>
</evidence>
<reference evidence="3" key="1">
    <citation type="submission" date="2018-08" db="EMBL/GenBank/DDBJ databases">
        <title>Draft genome sequence of azole-resistant Aspergillus thermomutatus (Neosartorya pseudofischeri) strain HMR AF 39, isolated from a human nasal aspirate.</title>
        <authorList>
            <person name="Parent-Michaud M."/>
            <person name="Dufresne P.J."/>
            <person name="Fournier E."/>
            <person name="Martineau C."/>
            <person name="Moreira S."/>
            <person name="Perkins V."/>
            <person name="De Repentigny L."/>
            <person name="Dufresne S.F."/>
        </authorList>
    </citation>
    <scope>NUCLEOTIDE SEQUENCE [LARGE SCALE GENOMIC DNA]</scope>
    <source>
        <strain evidence="3">HMR AF 39</strain>
    </source>
</reference>
<dbReference type="AlphaFoldDB" id="A0A397GHK4"/>
<dbReference type="PANTHER" id="PTHR11787:SF4">
    <property type="entry name" value="CHM, RAB ESCORT PROTEIN 1"/>
    <property type="match status" value="1"/>
</dbReference>
<comment type="caution">
    <text evidence="3">The sequence shown here is derived from an EMBL/GenBank/DDBJ whole genome shotgun (WGS) entry which is preliminary data.</text>
</comment>
<dbReference type="GO" id="GO:0007264">
    <property type="term" value="P:small GTPase-mediated signal transduction"/>
    <property type="evidence" value="ECO:0007669"/>
    <property type="project" value="UniProtKB-UniRule"/>
</dbReference>
<protein>
    <recommendedName>
        <fullName evidence="2">Rab proteins geranylgeranyltransferase</fullName>
    </recommendedName>
</protein>
<dbReference type="InterPro" id="IPR036188">
    <property type="entry name" value="FAD/NAD-bd_sf"/>
</dbReference>
<organism evidence="3 4">
    <name type="scientific">Aspergillus thermomutatus</name>
    <name type="common">Neosartorya pseudofischeri</name>
    <dbReference type="NCBI Taxonomy" id="41047"/>
    <lineage>
        <taxon>Eukaryota</taxon>
        <taxon>Fungi</taxon>
        <taxon>Dikarya</taxon>
        <taxon>Ascomycota</taxon>
        <taxon>Pezizomycotina</taxon>
        <taxon>Eurotiomycetes</taxon>
        <taxon>Eurotiomycetidae</taxon>
        <taxon>Eurotiales</taxon>
        <taxon>Aspergillaceae</taxon>
        <taxon>Aspergillus</taxon>
        <taxon>Aspergillus subgen. Fumigati</taxon>
    </lineage>
</organism>
<sequence length="524" mass="57143">MESLAETPWDVTISGTGLAQSLLALALSRSGKKVLHIDRNPYYGGSEAAFSLQEAEDWVSQVNQEPKSYPFEDASILKPQQTRECNAQLASSRAYTLTLSPQLIYCRSALLPTLVSSKVYRQLEFQAVGSWWIYRPSSNLTSESITTVNACSDLYRVPSSREDVFADDVISVKSKRTLMRFLRHIAKPQQDDETSSEQEDLTGSFPDYLASNFQVPAELHDPLLSLSLAQSSPHQTSAEYAVTRIKRHLTSIGVFGPGFGSLVAKWGGGSEVSQVGCRALAVGGGVYVLDSGIESVRNDPIEPDDSDASRIEVQLANNESIRTRFLVGSNWDLPANVLDPPRYDRVSRSITIVSSSLENLFPVTAEGGPIPVCAVVVFPGTLLGQREDSPPVYILVHSSETGECPSGQSVLYSSVSISGPHGQPLLESAIHKLLQSSADPDAKTLWSLRFTQLGRASQDVRGTHTIQKSSLSANILCFPPPSLDLAFDDALIDTVKDAWKMIMGDQASNDFMKFEDREGAYDAD</sequence>
<dbReference type="RefSeq" id="XP_026612738.1">
    <property type="nucleotide sequence ID" value="XM_026759791.1"/>
</dbReference>
<dbReference type="Proteomes" id="UP000215305">
    <property type="component" value="Unassembled WGS sequence"/>
</dbReference>
<comment type="similarity">
    <text evidence="1 2">Belongs to the Rab GDI family.</text>
</comment>
<dbReference type="Gene3D" id="3.30.519.10">
    <property type="entry name" value="Guanine Nucleotide Dissociation Inhibitor, domain 2"/>
    <property type="match status" value="1"/>
</dbReference>
<dbReference type="OrthoDB" id="1923006at2759"/>
<gene>
    <name evidence="3" type="ORF">CDV56_106172</name>
</gene>
<dbReference type="GO" id="GO:0005968">
    <property type="term" value="C:Rab-protein geranylgeranyltransferase complex"/>
    <property type="evidence" value="ECO:0007669"/>
    <property type="project" value="TreeGrafter"/>
</dbReference>
<dbReference type="PANTHER" id="PTHR11787">
    <property type="entry name" value="RAB GDP-DISSOCIATION INHIBITOR"/>
    <property type="match status" value="1"/>
</dbReference>
<dbReference type="GeneID" id="38128146"/>
<dbReference type="InterPro" id="IPR017230">
    <property type="entry name" value="Mrs6"/>
</dbReference>
<dbReference type="STRING" id="41047.A0A397GHK4"/>
<dbReference type="Pfam" id="PF00996">
    <property type="entry name" value="GDI"/>
    <property type="match status" value="1"/>
</dbReference>